<dbReference type="Proteomes" id="UP000235616">
    <property type="component" value="Unassembled WGS sequence"/>
</dbReference>
<accession>A0A2N7VCP8</accession>
<dbReference type="RefSeq" id="WP_102648985.1">
    <property type="nucleotide sequence ID" value="NZ_PNYA01000038.1"/>
</dbReference>
<evidence type="ECO:0008006" key="3">
    <source>
        <dbReference type="Google" id="ProtNLM"/>
    </source>
</evidence>
<evidence type="ECO:0000313" key="2">
    <source>
        <dbReference type="Proteomes" id="UP000235616"/>
    </source>
</evidence>
<dbReference type="GO" id="GO:0003677">
    <property type="term" value="F:DNA binding"/>
    <property type="evidence" value="ECO:0007669"/>
    <property type="project" value="InterPro"/>
</dbReference>
<reference evidence="1 2" key="1">
    <citation type="submission" date="2018-01" db="EMBL/GenBank/DDBJ databases">
        <title>Whole genome analyses suggest that Burkholderia sensu lato contains two further novel genera in the rhizoxinica-symbiotica group Mycetohabitans gen. nov., and Trinickia gen. nov.: implications for the evolution of diazotrophy and nodulation in the Burkholderiaceae.</title>
        <authorList>
            <person name="Estrada-de los Santos P."/>
            <person name="Palmer M."/>
            <person name="Chavez-Ramirez B."/>
            <person name="Beukes C."/>
            <person name="Steenkamp E.T."/>
            <person name="Hirsch A.M."/>
            <person name="Manyaka P."/>
            <person name="Maluk M."/>
            <person name="Lafos M."/>
            <person name="Crook M."/>
            <person name="Gross E."/>
            <person name="Simon M.F."/>
            <person name="Bueno dos Reis Junior F."/>
            <person name="Poole P.S."/>
            <person name="Venter S.N."/>
            <person name="James E.K."/>
        </authorList>
    </citation>
    <scope>NUCLEOTIDE SEQUENCE [LARGE SCALE GENOMIC DNA]</scope>
    <source>
        <strain evidence="1 2">GIMN1.004</strain>
    </source>
</reference>
<keyword evidence="2" id="KW-1185">Reference proteome</keyword>
<gene>
    <name evidence="1" type="ORF">C0Z18_29520</name>
</gene>
<dbReference type="InterPro" id="IPR010982">
    <property type="entry name" value="Lambda_DNA-bd_dom_sf"/>
</dbReference>
<proteinExistence type="predicted"/>
<evidence type="ECO:0000313" key="1">
    <source>
        <dbReference type="EMBL" id="PMS14897.1"/>
    </source>
</evidence>
<dbReference type="EMBL" id="PNYA01000038">
    <property type="protein sequence ID" value="PMS14897.1"/>
    <property type="molecule type" value="Genomic_DNA"/>
</dbReference>
<organism evidence="1 2">
    <name type="scientific">Trinickia dabaoshanensis</name>
    <dbReference type="NCBI Taxonomy" id="564714"/>
    <lineage>
        <taxon>Bacteria</taxon>
        <taxon>Pseudomonadati</taxon>
        <taxon>Pseudomonadota</taxon>
        <taxon>Betaproteobacteria</taxon>
        <taxon>Burkholderiales</taxon>
        <taxon>Burkholderiaceae</taxon>
        <taxon>Trinickia</taxon>
    </lineage>
</organism>
<dbReference type="Gene3D" id="1.10.260.40">
    <property type="entry name" value="lambda repressor-like DNA-binding domains"/>
    <property type="match status" value="1"/>
</dbReference>
<name>A0A2N7VCP8_9BURK</name>
<sequence length="156" mass="17160">MYHYTDGGLKNVWLVNGYRIHKTPYGEGVSIEDLDGLCAAICLALAKKCSPLSGAEFRYIRSAGMKQSQAGLAKLLGNNEQAVARWEKSGKVPRWADKLVRLLYLAHADGDAPIASAIERINAIERAARTKIVLRSAKSGWASKLECEDVRERSLT</sequence>
<dbReference type="OrthoDB" id="7365244at2"/>
<dbReference type="AlphaFoldDB" id="A0A2N7VCP8"/>
<comment type="caution">
    <text evidence="1">The sequence shown here is derived from an EMBL/GenBank/DDBJ whole genome shotgun (WGS) entry which is preliminary data.</text>
</comment>
<protein>
    <recommendedName>
        <fullName evidence="3">Transcriptional regulator</fullName>
    </recommendedName>
</protein>